<reference evidence="4 5" key="1">
    <citation type="journal article" date="2016" name="Mol. Biol. Evol.">
        <title>Comparative Genomics of Early-Diverging Mushroom-Forming Fungi Provides Insights into the Origins of Lignocellulose Decay Capabilities.</title>
        <authorList>
            <person name="Nagy L.G."/>
            <person name="Riley R."/>
            <person name="Tritt A."/>
            <person name="Adam C."/>
            <person name="Daum C."/>
            <person name="Floudas D."/>
            <person name="Sun H."/>
            <person name="Yadav J.S."/>
            <person name="Pangilinan J."/>
            <person name="Larsson K.H."/>
            <person name="Matsuura K."/>
            <person name="Barry K."/>
            <person name="Labutti K."/>
            <person name="Kuo R."/>
            <person name="Ohm R.A."/>
            <person name="Bhattacharya S.S."/>
            <person name="Shirouzu T."/>
            <person name="Yoshinaga Y."/>
            <person name="Martin F.M."/>
            <person name="Grigoriev I.V."/>
            <person name="Hibbett D.S."/>
        </authorList>
    </citation>
    <scope>NUCLEOTIDE SEQUENCE [LARGE SCALE GENOMIC DNA]</scope>
    <source>
        <strain evidence="4 5">TUFC12733</strain>
    </source>
</reference>
<dbReference type="AlphaFoldDB" id="A0A167PTT7"/>
<dbReference type="OrthoDB" id="2591431at2759"/>
<evidence type="ECO:0000313" key="4">
    <source>
        <dbReference type="EMBL" id="KZO99117.1"/>
    </source>
</evidence>
<evidence type="ECO:0000256" key="1">
    <source>
        <dbReference type="SAM" id="MobiDB-lite"/>
    </source>
</evidence>
<dbReference type="STRING" id="1330018.A0A167PTT7"/>
<protein>
    <recommendedName>
        <fullName evidence="6">Mid2 domain-containing protein</fullName>
    </recommendedName>
</protein>
<sequence length="338" mass="35053">MPLLFLLCLALRPPTTHSWIFTIVTPPSECEPFSPSFAGGEAPNQFTFLRLLSINSSVSVDGWGAGHALVMNEMTSPASIILPWAAGGPFVLVGSDATGFGTGGTMPVLGMGASQLPADSGENCLEDSSNKDLRGPYCRNRPSLLVVVPGGSSIRYDNHSPSNTSAPLGMGILIAWYLTVPAGDDVFLFAEDGNSPLFVSTLMTVGAGSGTCFNDPESTSVLTNPGGPLETATTGPAATPTDVPVGSGTDSSTSGTWNASKIGAIVGGVVGGLLFIVGVAALVMFLMHRHNRHQRLLRQQTYDIAAYGPTRPVPASVEGREVILKDMGTAETTSEARA</sequence>
<evidence type="ECO:0000313" key="5">
    <source>
        <dbReference type="Proteomes" id="UP000076738"/>
    </source>
</evidence>
<feature type="chain" id="PRO_5007891298" description="Mid2 domain-containing protein" evidence="3">
    <location>
        <begin position="19"/>
        <end position="338"/>
    </location>
</feature>
<keyword evidence="2" id="KW-1133">Transmembrane helix</keyword>
<keyword evidence="2" id="KW-0472">Membrane</keyword>
<organism evidence="4 5">
    <name type="scientific">Calocera viscosa (strain TUFC12733)</name>
    <dbReference type="NCBI Taxonomy" id="1330018"/>
    <lineage>
        <taxon>Eukaryota</taxon>
        <taxon>Fungi</taxon>
        <taxon>Dikarya</taxon>
        <taxon>Basidiomycota</taxon>
        <taxon>Agaricomycotina</taxon>
        <taxon>Dacrymycetes</taxon>
        <taxon>Dacrymycetales</taxon>
        <taxon>Dacrymycetaceae</taxon>
        <taxon>Calocera</taxon>
    </lineage>
</organism>
<evidence type="ECO:0000256" key="3">
    <source>
        <dbReference type="SAM" id="SignalP"/>
    </source>
</evidence>
<name>A0A167PTT7_CALVF</name>
<accession>A0A167PTT7</accession>
<feature type="signal peptide" evidence="3">
    <location>
        <begin position="1"/>
        <end position="18"/>
    </location>
</feature>
<feature type="region of interest" description="Disordered" evidence="1">
    <location>
        <begin position="216"/>
        <end position="254"/>
    </location>
</feature>
<evidence type="ECO:0008006" key="6">
    <source>
        <dbReference type="Google" id="ProtNLM"/>
    </source>
</evidence>
<dbReference type="EMBL" id="KV417273">
    <property type="protein sequence ID" value="KZO99117.1"/>
    <property type="molecule type" value="Genomic_DNA"/>
</dbReference>
<feature type="transmembrane region" description="Helical" evidence="2">
    <location>
        <begin position="262"/>
        <end position="287"/>
    </location>
</feature>
<proteinExistence type="predicted"/>
<gene>
    <name evidence="4" type="ORF">CALVIDRAFT_561522</name>
</gene>
<evidence type="ECO:0000256" key="2">
    <source>
        <dbReference type="SAM" id="Phobius"/>
    </source>
</evidence>
<keyword evidence="5" id="KW-1185">Reference proteome</keyword>
<dbReference type="Proteomes" id="UP000076738">
    <property type="component" value="Unassembled WGS sequence"/>
</dbReference>
<keyword evidence="2" id="KW-0812">Transmembrane</keyword>
<feature type="compositionally biased region" description="Low complexity" evidence="1">
    <location>
        <begin position="225"/>
        <end position="254"/>
    </location>
</feature>
<keyword evidence="3" id="KW-0732">Signal</keyword>